<dbReference type="InterPro" id="IPR000292">
    <property type="entry name" value="For/NO2_transpt"/>
</dbReference>
<dbReference type="GO" id="GO:0015499">
    <property type="term" value="F:formate transmembrane transporter activity"/>
    <property type="evidence" value="ECO:0007669"/>
    <property type="project" value="TreeGrafter"/>
</dbReference>
<dbReference type="PANTHER" id="PTHR30520">
    <property type="entry name" value="FORMATE TRANSPORTER-RELATED"/>
    <property type="match status" value="1"/>
</dbReference>
<dbReference type="Proteomes" id="UP000005926">
    <property type="component" value="Unassembled WGS sequence"/>
</dbReference>
<gene>
    <name evidence="6" type="ORF">HMPREF0444_1865</name>
</gene>
<accession>C8NIX0</accession>
<evidence type="ECO:0000256" key="5">
    <source>
        <dbReference type="SAM" id="Phobius"/>
    </source>
</evidence>
<evidence type="ECO:0000313" key="6">
    <source>
        <dbReference type="EMBL" id="EEW36517.1"/>
    </source>
</evidence>
<feature type="transmembrane region" description="Helical" evidence="5">
    <location>
        <begin position="106"/>
        <end position="129"/>
    </location>
</feature>
<name>C8NIX0_9LACT</name>
<feature type="transmembrane region" description="Helical" evidence="5">
    <location>
        <begin position="66"/>
        <end position="85"/>
    </location>
</feature>
<evidence type="ECO:0000313" key="7">
    <source>
        <dbReference type="Proteomes" id="UP000005926"/>
    </source>
</evidence>
<protein>
    <submittedName>
        <fullName evidence="6">Formate/nitrite transporter</fullName>
    </submittedName>
</protein>
<dbReference type="EMBL" id="ACKZ01000029">
    <property type="protein sequence ID" value="EEW36517.1"/>
    <property type="molecule type" value="Genomic_DNA"/>
</dbReference>
<dbReference type="PANTHER" id="PTHR30520:SF8">
    <property type="entry name" value="NITRITE TRANSPORTER NIRC"/>
    <property type="match status" value="1"/>
</dbReference>
<keyword evidence="7" id="KW-1185">Reference proteome</keyword>
<feature type="transmembrane region" description="Helical" evidence="5">
    <location>
        <begin position="186"/>
        <end position="214"/>
    </location>
</feature>
<evidence type="ECO:0000256" key="1">
    <source>
        <dbReference type="ARBA" id="ARBA00004141"/>
    </source>
</evidence>
<feature type="transmembrane region" description="Helical" evidence="5">
    <location>
        <begin position="234"/>
        <end position="257"/>
    </location>
</feature>
<evidence type="ECO:0000256" key="2">
    <source>
        <dbReference type="ARBA" id="ARBA00022692"/>
    </source>
</evidence>
<dbReference type="GO" id="GO:0005886">
    <property type="term" value="C:plasma membrane"/>
    <property type="evidence" value="ECO:0007669"/>
    <property type="project" value="TreeGrafter"/>
</dbReference>
<dbReference type="HOGENOM" id="CLU_036896_2_0_9"/>
<organism evidence="6 7">
    <name type="scientific">Granulicatella adiacens ATCC 49175</name>
    <dbReference type="NCBI Taxonomy" id="638301"/>
    <lineage>
        <taxon>Bacteria</taxon>
        <taxon>Bacillati</taxon>
        <taxon>Bacillota</taxon>
        <taxon>Bacilli</taxon>
        <taxon>Lactobacillales</taxon>
        <taxon>Carnobacteriaceae</taxon>
        <taxon>Granulicatella</taxon>
    </lineage>
</organism>
<dbReference type="STRING" id="638301.HMPREF0444_1865"/>
<dbReference type="InterPro" id="IPR023271">
    <property type="entry name" value="Aquaporin-like"/>
</dbReference>
<feature type="transmembrane region" description="Helical" evidence="5">
    <location>
        <begin position="157"/>
        <end position="179"/>
    </location>
</feature>
<evidence type="ECO:0000256" key="3">
    <source>
        <dbReference type="ARBA" id="ARBA00022989"/>
    </source>
</evidence>
<sequence length="266" mass="29469">MEHTSEFNTKLHKACQKKEALFDESKMRYALRSMFAGAFLTMSTAAGAHAAQIIAGLNPALSRFTFAFIFTWGLVYVVFLNGELATSNMMFLTAGAYQKHIKWSKAIAILFYCTLFNLIGAMFIGALFANSSAFNGINANEFIAKVAELKLSRSNELILLEGILANVFVNVAILSFILIKSEEAKLWIVISAIFMFVYLVNEHVVANFASFSIVKFSPVGNSIDALNWLNIIRHWAVSFVGNWIGGGILIGLAYAFLNRTKTPYVD</sequence>
<dbReference type="AlphaFoldDB" id="C8NIX0"/>
<reference evidence="6 7" key="1">
    <citation type="submission" date="2009-08" db="EMBL/GenBank/DDBJ databases">
        <authorList>
            <person name="Muzny D."/>
            <person name="Qin X."/>
            <person name="Deng J."/>
            <person name="Jiang H."/>
            <person name="Liu Y."/>
            <person name="Qu J."/>
            <person name="Song X.-Z."/>
            <person name="Zhang L."/>
            <person name="Thornton R."/>
            <person name="Coyle M."/>
            <person name="Francisco L."/>
            <person name="Jackson L."/>
            <person name="Javaid M."/>
            <person name="Korchina V."/>
            <person name="Kovar C."/>
            <person name="Mata R."/>
            <person name="Mathew T."/>
            <person name="Ngo R."/>
            <person name="Nguyen L."/>
            <person name="Nguyen N."/>
            <person name="Okwuonu G."/>
            <person name="Ongeri F."/>
            <person name="Pham C."/>
            <person name="Simmons D."/>
            <person name="Wilczek-Boney K."/>
            <person name="Hale W."/>
            <person name="Jakkamsetti A."/>
            <person name="Pham P."/>
            <person name="Ruth R."/>
            <person name="San Lucas F."/>
            <person name="Warren J."/>
            <person name="Zhang J."/>
            <person name="Zhao Z."/>
            <person name="Zhou C."/>
            <person name="Zhu D."/>
            <person name="Lee S."/>
            <person name="Bess C."/>
            <person name="Blankenburg K."/>
            <person name="Forbes L."/>
            <person name="Fu Q."/>
            <person name="Gubbala S."/>
            <person name="Hirani K."/>
            <person name="Jayaseelan J.C."/>
            <person name="Lara F."/>
            <person name="Munidasa M."/>
            <person name="Palculict T."/>
            <person name="Patil S."/>
            <person name="Pu L.-L."/>
            <person name="Saada N."/>
            <person name="Tang L."/>
            <person name="Weissenberger G."/>
            <person name="Zhu Y."/>
            <person name="Hemphill L."/>
            <person name="Shang Y."/>
            <person name="Youmans B."/>
            <person name="Ayvaz T."/>
            <person name="Ross M."/>
            <person name="Santibanez J."/>
            <person name="Aqrawi P."/>
            <person name="Gross S."/>
            <person name="Joshi V."/>
            <person name="Fowler G."/>
            <person name="Nazareth L."/>
            <person name="Reid J."/>
            <person name="Worley K."/>
            <person name="Petrosino J."/>
            <person name="Highlander S."/>
            <person name="Gibbs R."/>
        </authorList>
    </citation>
    <scope>NUCLEOTIDE SEQUENCE [LARGE SCALE GENOMIC DNA]</scope>
    <source>
        <strain evidence="6 7">ATCC 49175</strain>
    </source>
</reference>
<dbReference type="Pfam" id="PF01226">
    <property type="entry name" value="Form_Nir_trans"/>
    <property type="match status" value="1"/>
</dbReference>
<keyword evidence="2 5" id="KW-0812">Transmembrane</keyword>
<dbReference type="eggNOG" id="COG2116">
    <property type="taxonomic scope" value="Bacteria"/>
</dbReference>
<proteinExistence type="predicted"/>
<dbReference type="Gene3D" id="1.20.1080.10">
    <property type="entry name" value="Glycerol uptake facilitator protein"/>
    <property type="match status" value="1"/>
</dbReference>
<comment type="subcellular location">
    <subcellularLocation>
        <location evidence="1">Membrane</location>
        <topology evidence="1">Multi-pass membrane protein</topology>
    </subcellularLocation>
</comment>
<keyword evidence="3 5" id="KW-1133">Transmembrane helix</keyword>
<keyword evidence="4 5" id="KW-0472">Membrane</keyword>
<dbReference type="GeneID" id="78412378"/>
<dbReference type="RefSeq" id="WP_005606521.1">
    <property type="nucleotide sequence ID" value="NZ_CP102283.1"/>
</dbReference>
<evidence type="ECO:0000256" key="4">
    <source>
        <dbReference type="ARBA" id="ARBA00023136"/>
    </source>
</evidence>
<comment type="caution">
    <text evidence="6">The sequence shown here is derived from an EMBL/GenBank/DDBJ whole genome shotgun (WGS) entry which is preliminary data.</text>
</comment>